<feature type="transmembrane region" description="Helical" evidence="1">
    <location>
        <begin position="12"/>
        <end position="29"/>
    </location>
</feature>
<evidence type="ECO:0000313" key="3">
    <source>
        <dbReference type="Proteomes" id="UP001057291"/>
    </source>
</evidence>
<gene>
    <name evidence="2" type="ORF">DNHGIG_32260</name>
</gene>
<evidence type="ECO:0000256" key="1">
    <source>
        <dbReference type="SAM" id="Phobius"/>
    </source>
</evidence>
<keyword evidence="1" id="KW-1133">Transmembrane helix</keyword>
<dbReference type="EMBL" id="BOQE01000001">
    <property type="protein sequence ID" value="GIM47677.1"/>
    <property type="molecule type" value="Genomic_DNA"/>
</dbReference>
<proteinExistence type="predicted"/>
<accession>A0AAV4LIL4</accession>
<dbReference type="Proteomes" id="UP001057291">
    <property type="component" value="Unassembled WGS sequence"/>
</dbReference>
<feature type="transmembrane region" description="Helical" evidence="1">
    <location>
        <begin position="35"/>
        <end position="53"/>
    </location>
</feature>
<sequence length="72" mass="7692">MVKNVLKKLSEGVLAVLGLVAVGIFIYAIKEGGFGIGPLIGIAVGAGTFIWQGKKLLNIQGKQDQGEDMEWY</sequence>
<keyword evidence="1" id="KW-0472">Membrane</keyword>
<reference evidence="2" key="1">
    <citation type="journal article" date="2023" name="Int. J. Syst. Evol. Microbiol.">
        <title>Collibacillus ludicampi gen. nov., sp. nov., a new soil bacterium of the family Alicyclobacillaceae.</title>
        <authorList>
            <person name="Jojima T."/>
            <person name="Ioku Y."/>
            <person name="Fukuta Y."/>
            <person name="Shirasaka N."/>
            <person name="Matsumura Y."/>
            <person name="Mori M."/>
        </authorList>
    </citation>
    <scope>NUCLEOTIDE SEQUENCE</scope>
    <source>
        <strain evidence="2">TP075</strain>
    </source>
</reference>
<organism evidence="2 3">
    <name type="scientific">Collibacillus ludicampi</name>
    <dbReference type="NCBI Taxonomy" id="2771369"/>
    <lineage>
        <taxon>Bacteria</taxon>
        <taxon>Bacillati</taxon>
        <taxon>Bacillota</taxon>
        <taxon>Bacilli</taxon>
        <taxon>Bacillales</taxon>
        <taxon>Alicyclobacillaceae</taxon>
        <taxon>Collibacillus</taxon>
    </lineage>
</organism>
<protein>
    <submittedName>
        <fullName evidence="2">Uncharacterized protein</fullName>
    </submittedName>
</protein>
<evidence type="ECO:0000313" key="2">
    <source>
        <dbReference type="EMBL" id="GIM47677.1"/>
    </source>
</evidence>
<name>A0AAV4LIL4_9BACL</name>
<keyword evidence="3" id="KW-1185">Reference proteome</keyword>
<dbReference type="AlphaFoldDB" id="A0AAV4LIL4"/>
<keyword evidence="1" id="KW-0812">Transmembrane</keyword>
<dbReference type="RefSeq" id="WP_282200631.1">
    <property type="nucleotide sequence ID" value="NZ_BOQE01000001.1"/>
</dbReference>
<comment type="caution">
    <text evidence="2">The sequence shown here is derived from an EMBL/GenBank/DDBJ whole genome shotgun (WGS) entry which is preliminary data.</text>
</comment>